<dbReference type="HOGENOM" id="CLU_021900_0_0_5"/>
<dbReference type="PRINTS" id="PR00344">
    <property type="entry name" value="BCTRLSENSOR"/>
</dbReference>
<dbReference type="GO" id="GO:0000155">
    <property type="term" value="F:phosphorelay sensor kinase activity"/>
    <property type="evidence" value="ECO:0007669"/>
    <property type="project" value="InterPro"/>
</dbReference>
<organism evidence="11 12">
    <name type="scientific">Azorhizobium caulinodans (strain ATCC 43989 / DSM 5975 / JCM 20966 / LMG 6465 / NBRC 14845 / NCIMB 13405 / ORS 571)</name>
    <dbReference type="NCBI Taxonomy" id="438753"/>
    <lineage>
        <taxon>Bacteria</taxon>
        <taxon>Pseudomonadati</taxon>
        <taxon>Pseudomonadota</taxon>
        <taxon>Alphaproteobacteria</taxon>
        <taxon>Hyphomicrobiales</taxon>
        <taxon>Xanthobacteraceae</taxon>
        <taxon>Azorhizobium</taxon>
    </lineage>
</organism>
<protein>
    <recommendedName>
        <fullName evidence="2">histidine kinase</fullName>
        <ecNumber evidence="2">2.7.13.3</ecNumber>
    </recommendedName>
</protein>
<evidence type="ECO:0000313" key="11">
    <source>
        <dbReference type="EMBL" id="BAF89290.1"/>
    </source>
</evidence>
<dbReference type="Gene3D" id="3.30.565.10">
    <property type="entry name" value="Histidine kinase-like ATPase, C-terminal domain"/>
    <property type="match status" value="1"/>
</dbReference>
<accession>A8IHL2</accession>
<evidence type="ECO:0000256" key="8">
    <source>
        <dbReference type="ARBA" id="ARBA00023012"/>
    </source>
</evidence>
<dbReference type="InterPro" id="IPR036890">
    <property type="entry name" value="HATPase_C_sf"/>
</dbReference>
<dbReference type="CDD" id="cd00082">
    <property type="entry name" value="HisKA"/>
    <property type="match status" value="1"/>
</dbReference>
<dbReference type="InterPro" id="IPR036097">
    <property type="entry name" value="HisK_dim/P_sf"/>
</dbReference>
<reference evidence="12" key="2">
    <citation type="submission" date="2007-04" db="EMBL/GenBank/DDBJ databases">
        <title>Complete genome sequence of the nitrogen-fixing bacterium Azorhizobium caulinodans ORS571.</title>
        <authorList>
            <person name="Lee K.B."/>
            <person name="Backer P.D."/>
            <person name="Aono T."/>
            <person name="Liu C.T."/>
            <person name="Suzuki S."/>
            <person name="Suzuki T."/>
            <person name="Kaneko T."/>
            <person name="Yamada M."/>
            <person name="Tabata S."/>
            <person name="Kupfer D.M."/>
            <person name="Najar F.Z."/>
            <person name="Wiley G.B."/>
            <person name="Roe B."/>
            <person name="Binnewies T."/>
            <person name="Ussery D."/>
            <person name="Vereecke D."/>
            <person name="Gevers D."/>
            <person name="Holsters M."/>
            <person name="Oyaizu H."/>
        </authorList>
    </citation>
    <scope>NUCLEOTIDE SEQUENCE [LARGE SCALE GENOMIC DNA]</scope>
    <source>
        <strain evidence="12">ATCC 43989 / DSM 5975 / JCM 20966 / LMG 6465 / NBRC 14845 / NCIMB 13405 / ORS 571</strain>
    </source>
</reference>
<dbReference type="Proteomes" id="UP000000270">
    <property type="component" value="Chromosome"/>
</dbReference>
<dbReference type="InterPro" id="IPR003661">
    <property type="entry name" value="HisK_dim/P_dom"/>
</dbReference>
<evidence type="ECO:0000256" key="2">
    <source>
        <dbReference type="ARBA" id="ARBA00012438"/>
    </source>
</evidence>
<dbReference type="SMART" id="SM00387">
    <property type="entry name" value="HATPase_c"/>
    <property type="match status" value="1"/>
</dbReference>
<reference evidence="11 12" key="6">
    <citation type="journal article" date="2011" name="Appl. Environ. Microbiol.">
        <title>Involvement of the azorhizobial chromosome partition gene (parA) in the onset of bacteroid differentiation during Sesbania rostrata stem nodule development.</title>
        <authorList>
            <person name="Liu CT."/>
            <person name="Lee KB."/>
            <person name="Wang YS."/>
            <person name="Peng MH."/>
            <person name="Lee KT."/>
            <person name="Suzuki S."/>
            <person name="Suzuki T."/>
            <person name="Oyaizu H."/>
        </authorList>
    </citation>
    <scope>NUCLEOTIDE SEQUENCE [LARGE SCALE GENOMIC DNA]</scope>
    <source>
        <strain evidence="12">ATCC 43989 / DSM 5975 / JCM 20966 / LMG 6465 / NBRC 14845 / NCIMB 13405 / ORS 571</strain>
    </source>
</reference>
<dbReference type="Pfam" id="PF00512">
    <property type="entry name" value="HisKA"/>
    <property type="match status" value="1"/>
</dbReference>
<keyword evidence="9" id="KW-1133">Transmembrane helix</keyword>
<dbReference type="EC" id="2.7.13.3" evidence="2"/>
<gene>
    <name evidence="11" type="ordered locus">AZC_3292</name>
</gene>
<dbReference type="KEGG" id="azc:AZC_3292"/>
<dbReference type="SUPFAM" id="SSF55874">
    <property type="entry name" value="ATPase domain of HSP90 chaperone/DNA topoisomerase II/histidine kinase"/>
    <property type="match status" value="1"/>
</dbReference>
<dbReference type="PROSITE" id="PS50109">
    <property type="entry name" value="HIS_KIN"/>
    <property type="match status" value="1"/>
</dbReference>
<dbReference type="InterPro" id="IPR003594">
    <property type="entry name" value="HATPase_dom"/>
</dbReference>
<keyword evidence="8" id="KW-0902">Two-component regulatory system</keyword>
<feature type="transmembrane region" description="Helical" evidence="9">
    <location>
        <begin position="60"/>
        <end position="81"/>
    </location>
</feature>
<dbReference type="eggNOG" id="COG4191">
    <property type="taxonomic scope" value="Bacteria"/>
</dbReference>
<evidence type="ECO:0000256" key="6">
    <source>
        <dbReference type="ARBA" id="ARBA00022777"/>
    </source>
</evidence>
<keyword evidence="4" id="KW-0808">Transferase</keyword>
<keyword evidence="9" id="KW-0472">Membrane</keyword>
<name>A8IHL2_AZOC5</name>
<dbReference type="PANTHER" id="PTHR43065:SF46">
    <property type="entry name" value="C4-DICARBOXYLATE TRANSPORT SENSOR PROTEIN DCTB"/>
    <property type="match status" value="1"/>
</dbReference>
<reference evidence="11 12" key="4">
    <citation type="journal article" date="2009" name="Appl. Environ. Microbiol.">
        <title>Comparative genome-wide transcriptional profiling of Azorhizobium caulinodans ORS571 grown under free-living and symbiotic conditions.</title>
        <authorList>
            <person name="Tsukada S."/>
            <person name="Aono T."/>
            <person name="Akiba N."/>
            <person name="Lee KB."/>
            <person name="Liu CT."/>
            <person name="Toyazaki H."/>
            <person name="Oyaizu H."/>
        </authorList>
    </citation>
    <scope>NUCLEOTIDE SEQUENCE [LARGE SCALE GENOMIC DNA]</scope>
    <source>
        <strain evidence="12">ATCC 43989 / DSM 5975 / JCM 20966 / LMG 6465 / NBRC 14845 / NCIMB 13405 / ORS 571</strain>
    </source>
</reference>
<evidence type="ECO:0000256" key="5">
    <source>
        <dbReference type="ARBA" id="ARBA00022741"/>
    </source>
</evidence>
<evidence type="ECO:0000256" key="1">
    <source>
        <dbReference type="ARBA" id="ARBA00000085"/>
    </source>
</evidence>
<evidence type="ECO:0000259" key="10">
    <source>
        <dbReference type="PROSITE" id="PS50109"/>
    </source>
</evidence>
<dbReference type="SMART" id="SM00388">
    <property type="entry name" value="HisKA"/>
    <property type="match status" value="1"/>
</dbReference>
<dbReference type="PANTHER" id="PTHR43065">
    <property type="entry name" value="SENSOR HISTIDINE KINASE"/>
    <property type="match status" value="1"/>
</dbReference>
<evidence type="ECO:0000313" key="12">
    <source>
        <dbReference type="Proteomes" id="UP000000270"/>
    </source>
</evidence>
<evidence type="ECO:0000256" key="4">
    <source>
        <dbReference type="ARBA" id="ARBA00022679"/>
    </source>
</evidence>
<sequence>MIQQVKHDGERIYERSRASRKGQACCFIALPSAELLVFRGTGSDGRHKERRRQVVKRRGASLGLLMLLAVWLGLNALFLGLNARKALERAREEVSSSGLALHRVVSQRVAQHDALLTSLVALALVADPPPQDAILQVSQRFMRFYPRVAGIDLVALTETAGTVALHPVISIASPPADHRSLAAALYALTPGEPRSFLDPPMPTHYLVGKKASAANPALAVIIEIDAALLVEPSERPAWAHATLALDGQTLVQWPAEQEAAALSFLPTPRFTRAIDSTSQPLTLTLVRPLSLAEILDPKLSLGFAILSLLALLVLHYAWRQRLAARQSAETARLAEQRTRLLEHETRLAHAARVNALGELASGIAHELTQPLTALLSQSQAARRLARPGSDPALLEQALEANVREARRAGEMLKRMRDYISNRETSPVLTPVARIVDDVAGLVKADLDRRGIALVLENAAPDACILADPIEMEQVLHNLIRNAADSLDGTGLEKSITVRISALPASAATVEGHVEIRVSDSGPGIPETALPRLFEPFFTTKPDGLGLGLSLCATLLERCGGNISAANAPAGGAVFTLTLPEAGAARQAAQ</sequence>
<evidence type="ECO:0000256" key="9">
    <source>
        <dbReference type="SAM" id="Phobius"/>
    </source>
</evidence>
<evidence type="ECO:0000256" key="7">
    <source>
        <dbReference type="ARBA" id="ARBA00022840"/>
    </source>
</evidence>
<dbReference type="STRING" id="438753.AZC_3292"/>
<feature type="domain" description="Histidine kinase" evidence="10">
    <location>
        <begin position="362"/>
        <end position="582"/>
    </location>
</feature>
<dbReference type="SUPFAM" id="SSF47384">
    <property type="entry name" value="Homodimeric domain of signal transducing histidine kinase"/>
    <property type="match status" value="1"/>
</dbReference>
<keyword evidence="6 11" id="KW-0418">Kinase</keyword>
<dbReference type="AlphaFoldDB" id="A8IHL2"/>
<proteinExistence type="predicted"/>
<dbReference type="Pfam" id="PF02518">
    <property type="entry name" value="HATPase_c"/>
    <property type="match status" value="1"/>
</dbReference>
<keyword evidence="5" id="KW-0547">Nucleotide-binding</keyword>
<dbReference type="InterPro" id="IPR004358">
    <property type="entry name" value="Sig_transdc_His_kin-like_C"/>
</dbReference>
<dbReference type="InterPro" id="IPR005467">
    <property type="entry name" value="His_kinase_dom"/>
</dbReference>
<dbReference type="EMBL" id="AP009384">
    <property type="protein sequence ID" value="BAF89290.1"/>
    <property type="molecule type" value="Genomic_DNA"/>
</dbReference>
<keyword evidence="12" id="KW-1185">Reference proteome</keyword>
<dbReference type="Gene3D" id="1.10.287.130">
    <property type="match status" value="1"/>
</dbReference>
<keyword evidence="9" id="KW-0812">Transmembrane</keyword>
<reference evidence="11 12" key="3">
    <citation type="journal article" date="2008" name="BMC Genomics">
        <title>The genome of the versatile nitrogen fixer Azorhizobium caulinodans ORS571.</title>
        <authorList>
            <person name="Lee KB."/>
            <person name="Backer P.D."/>
            <person name="Aono T."/>
            <person name="Liu CT."/>
            <person name="Suzuki S."/>
            <person name="Suzuki T."/>
            <person name="Kaneko T."/>
            <person name="Yamada M."/>
            <person name="Tabata S."/>
            <person name="Kupfer D.M."/>
            <person name="Najar F.Z."/>
            <person name="Wiley G.B."/>
            <person name="Roe B."/>
            <person name="Binnewies T.T."/>
            <person name="Ussery D.W."/>
            <person name="D'Haeze W."/>
            <person name="Herder J.D."/>
            <person name="Gevers D."/>
            <person name="Vereecke D."/>
            <person name="Holsters M."/>
            <person name="Oyaizu H."/>
        </authorList>
    </citation>
    <scope>NUCLEOTIDE SEQUENCE [LARGE SCALE GENOMIC DNA]</scope>
    <source>
        <strain evidence="12">ATCC 43989 / DSM 5975 / JCM 20966 / LMG 6465 / NBRC 14845 / NCIMB 13405 / ORS 571</strain>
    </source>
</reference>
<evidence type="ECO:0000256" key="3">
    <source>
        <dbReference type="ARBA" id="ARBA00022553"/>
    </source>
</evidence>
<keyword evidence="3" id="KW-0597">Phosphoprotein</keyword>
<reference evidence="11 12" key="1">
    <citation type="journal article" date="2007" name="Appl. Environ. Microbiol.">
        <title>Rhizobial factors required for stem nodule maturation and maintenance in Sesbania rostrata-Azorhizobium caulinodans ORS571 symbiosis.</title>
        <authorList>
            <person name="Suzuki S."/>
            <person name="Aono T."/>
            <person name="Lee KB."/>
            <person name="Suzuki T."/>
            <person name="Liu CT."/>
            <person name="Miwa H."/>
            <person name="Wakao S."/>
            <person name="Iki T."/>
            <person name="Oyaizu H."/>
        </authorList>
    </citation>
    <scope>NUCLEOTIDE SEQUENCE [LARGE SCALE GENOMIC DNA]</scope>
    <source>
        <strain evidence="12">ATCC 43989 / DSM 5975 / JCM 20966 / LMG 6465 / NBRC 14845 / NCIMB 13405 / ORS 571</strain>
    </source>
</reference>
<keyword evidence="7" id="KW-0067">ATP-binding</keyword>
<dbReference type="GO" id="GO:0005524">
    <property type="term" value="F:ATP binding"/>
    <property type="evidence" value="ECO:0007669"/>
    <property type="project" value="UniProtKB-KW"/>
</dbReference>
<reference evidence="11 12" key="5">
    <citation type="journal article" date="2010" name="Appl. Environ. Microbiol.">
        <title>phrR-like gene praR of Azorhizobium caulinodans ORS571 is essential for symbiosis with Sesbania rostrata and is involved in expression of reb genes.</title>
        <authorList>
            <person name="Akiba N."/>
            <person name="Aono T."/>
            <person name="Toyazaki H."/>
            <person name="Sato S."/>
            <person name="Oyaizu H."/>
        </authorList>
    </citation>
    <scope>NUCLEOTIDE SEQUENCE [LARGE SCALE GENOMIC DNA]</scope>
    <source>
        <strain evidence="12">ATCC 43989 / DSM 5975 / JCM 20966 / LMG 6465 / NBRC 14845 / NCIMB 13405 / ORS 571</strain>
    </source>
</reference>
<comment type="catalytic activity">
    <reaction evidence="1">
        <text>ATP + protein L-histidine = ADP + protein N-phospho-L-histidine.</text>
        <dbReference type="EC" id="2.7.13.3"/>
    </reaction>
</comment>